<gene>
    <name evidence="2" type="ORF">HXK23_02605</name>
</gene>
<dbReference type="NCBIfam" id="NF037959">
    <property type="entry name" value="MFS_SpdSyn"/>
    <property type="match status" value="1"/>
</dbReference>
<protein>
    <submittedName>
        <fullName evidence="2">Fused MFS/spermidine synthase</fullName>
    </submittedName>
</protein>
<dbReference type="PANTHER" id="PTHR43317:SF1">
    <property type="entry name" value="THERMOSPERMINE SYNTHASE ACAULIS5"/>
    <property type="match status" value="1"/>
</dbReference>
<dbReference type="InterPro" id="IPR029063">
    <property type="entry name" value="SAM-dependent_MTases_sf"/>
</dbReference>
<dbReference type="GO" id="GO:0006596">
    <property type="term" value="P:polyamine biosynthetic process"/>
    <property type="evidence" value="ECO:0007669"/>
    <property type="project" value="UniProtKB-KW"/>
</dbReference>
<dbReference type="Pfam" id="PF01564">
    <property type="entry name" value="Spermine_synth"/>
    <property type="match status" value="1"/>
</dbReference>
<dbReference type="SUPFAM" id="SSF53335">
    <property type="entry name" value="S-adenosyl-L-methionine-dependent methyltransferases"/>
    <property type="match status" value="1"/>
</dbReference>
<dbReference type="Proteomes" id="UP000772566">
    <property type="component" value="Unassembled WGS sequence"/>
</dbReference>
<dbReference type="EMBL" id="JABZGT010000113">
    <property type="protein sequence ID" value="MBF4809105.1"/>
    <property type="molecule type" value="Genomic_DNA"/>
</dbReference>
<evidence type="ECO:0000313" key="3">
    <source>
        <dbReference type="Proteomes" id="UP000772566"/>
    </source>
</evidence>
<dbReference type="PANTHER" id="PTHR43317">
    <property type="entry name" value="THERMOSPERMINE SYNTHASE ACAULIS5"/>
    <property type="match status" value="1"/>
</dbReference>
<dbReference type="Gene3D" id="3.40.50.150">
    <property type="entry name" value="Vaccinia Virus protein VP39"/>
    <property type="match status" value="1"/>
</dbReference>
<keyword evidence="1" id="KW-0620">Polyamine biosynthesis</keyword>
<sequence>MSEKLLTAHDMELLTCAGIYVEPQALNGPALVFPISDGEGGEIRVLWQGGAYESATYTDSRKNQLVFPYLELYDLLFEAACPVHSVLMLGAGGCSYPRYLVAHHPEISCDALELDPKIASLACNYFFVDEVIRESNGRLQVQVADGVEYIKSLAASHNKRYDAILNDCFSGEVPPADMMTSEWMRQVAHCLTPGGRYLTNVVSAQVGEEAHQLEALMDAARTVFEQVEIVPLDPETDPTEPDNLMLVCQRA</sequence>
<name>A0A930YQR3_9ACTN</name>
<organism evidence="2 3">
    <name type="scientific">Lancefieldella parvula</name>
    <dbReference type="NCBI Taxonomy" id="1382"/>
    <lineage>
        <taxon>Bacteria</taxon>
        <taxon>Bacillati</taxon>
        <taxon>Actinomycetota</taxon>
        <taxon>Coriobacteriia</taxon>
        <taxon>Coriobacteriales</taxon>
        <taxon>Atopobiaceae</taxon>
        <taxon>Lancefieldella</taxon>
    </lineage>
</organism>
<comment type="caution">
    <text evidence="2">The sequence shown here is derived from an EMBL/GenBank/DDBJ whole genome shotgun (WGS) entry which is preliminary data.</text>
</comment>
<proteinExistence type="predicted"/>
<dbReference type="AlphaFoldDB" id="A0A930YQR3"/>
<accession>A0A930YQR3</accession>
<evidence type="ECO:0000313" key="2">
    <source>
        <dbReference type="EMBL" id="MBF4809105.1"/>
    </source>
</evidence>
<evidence type="ECO:0000256" key="1">
    <source>
        <dbReference type="ARBA" id="ARBA00023115"/>
    </source>
</evidence>
<reference evidence="2" key="1">
    <citation type="submission" date="2020-04" db="EMBL/GenBank/DDBJ databases">
        <title>Deep metagenomics examines the oral microbiome during advanced dental caries in children, revealing novel taxa and co-occurrences with host molecules.</title>
        <authorList>
            <person name="Baker J.L."/>
            <person name="Morton J.T."/>
            <person name="Dinis M."/>
            <person name="Alvarez R."/>
            <person name="Tran N.C."/>
            <person name="Knight R."/>
            <person name="Edlund A."/>
        </authorList>
    </citation>
    <scope>NUCLEOTIDE SEQUENCE</scope>
    <source>
        <strain evidence="2">JCVI_22A_bin.2</strain>
    </source>
</reference>